<keyword evidence="3" id="KW-1185">Reference proteome</keyword>
<organism evidence="2 3">
    <name type="scientific">Pseudonocardia sediminis</name>
    <dbReference type="NCBI Taxonomy" id="1397368"/>
    <lineage>
        <taxon>Bacteria</taxon>
        <taxon>Bacillati</taxon>
        <taxon>Actinomycetota</taxon>
        <taxon>Actinomycetes</taxon>
        <taxon>Pseudonocardiales</taxon>
        <taxon>Pseudonocardiaceae</taxon>
        <taxon>Pseudonocardia</taxon>
    </lineage>
</organism>
<dbReference type="CDD" id="cd07043">
    <property type="entry name" value="STAS_anti-anti-sigma_factors"/>
    <property type="match status" value="1"/>
</dbReference>
<proteinExistence type="predicted"/>
<dbReference type="SUPFAM" id="SSF52091">
    <property type="entry name" value="SpoIIaa-like"/>
    <property type="match status" value="1"/>
</dbReference>
<dbReference type="InterPro" id="IPR002645">
    <property type="entry name" value="STAS_dom"/>
</dbReference>
<dbReference type="InterPro" id="IPR036513">
    <property type="entry name" value="STAS_dom_sf"/>
</dbReference>
<reference evidence="2 3" key="1">
    <citation type="submission" date="2019-02" db="EMBL/GenBank/DDBJ databases">
        <title>Sequencing the genomes of 1000 actinobacteria strains.</title>
        <authorList>
            <person name="Klenk H.-P."/>
        </authorList>
    </citation>
    <scope>NUCLEOTIDE SEQUENCE [LARGE SCALE GENOMIC DNA]</scope>
    <source>
        <strain evidence="2 3">DSM 45779</strain>
    </source>
</reference>
<gene>
    <name evidence="2" type="ORF">EV383_3390</name>
</gene>
<dbReference type="AlphaFoldDB" id="A0A4Q7UZC6"/>
<dbReference type="EMBL" id="SHKL01000001">
    <property type="protein sequence ID" value="RZT86494.1"/>
    <property type="molecule type" value="Genomic_DNA"/>
</dbReference>
<dbReference type="Pfam" id="PF13466">
    <property type="entry name" value="STAS_2"/>
    <property type="match status" value="1"/>
</dbReference>
<dbReference type="Pfam" id="PF14417">
    <property type="entry name" value="MEDS"/>
    <property type="match status" value="1"/>
</dbReference>
<feature type="domain" description="STAS" evidence="1">
    <location>
        <begin position="195"/>
        <end position="277"/>
    </location>
</feature>
<evidence type="ECO:0000313" key="3">
    <source>
        <dbReference type="Proteomes" id="UP000291591"/>
    </source>
</evidence>
<accession>A0A4Q7UZC6</accession>
<dbReference type="Proteomes" id="UP000291591">
    <property type="component" value="Unassembled WGS sequence"/>
</dbReference>
<name>A0A4Q7UZC6_PSEST</name>
<evidence type="ECO:0000259" key="1">
    <source>
        <dbReference type="PROSITE" id="PS50801"/>
    </source>
</evidence>
<comment type="caution">
    <text evidence="2">The sequence shown here is derived from an EMBL/GenBank/DDBJ whole genome shotgun (WGS) entry which is preliminary data.</text>
</comment>
<dbReference type="InterPro" id="IPR058548">
    <property type="entry name" value="MlaB-like_STAS"/>
</dbReference>
<dbReference type="InterPro" id="IPR025847">
    <property type="entry name" value="MEDS_domain"/>
</dbReference>
<evidence type="ECO:0000313" key="2">
    <source>
        <dbReference type="EMBL" id="RZT86494.1"/>
    </source>
</evidence>
<dbReference type="OrthoDB" id="116243at2"/>
<dbReference type="PROSITE" id="PS50801">
    <property type="entry name" value="STAS"/>
    <property type="match status" value="1"/>
</dbReference>
<protein>
    <submittedName>
        <fullName evidence="2">Anti-anti-sigma factor</fullName>
    </submittedName>
</protein>
<dbReference type="Gene3D" id="3.30.750.24">
    <property type="entry name" value="STAS domain"/>
    <property type="match status" value="1"/>
</dbReference>
<sequence>MIKLADDLSSGDHVCAVPDSDEHLSELSARFVAGGLRRNEKVFFYDDAGAADAMLRRLGEDGAPVEEPLRTGQIEILPEEYTRAAFRTPIGALSEAVAGTVWSAVDEGYAGARLTGQMHSSVEPGTSATLPEFDGALDNVLGRTPLTALCTYDHVHYTDEQIEIMRALHRDHLALTGAYDDGLMRIVRIDATSARLAGEIDHSNRPKIASLLQSSLDTALRSADASTDIELDMASVRFIDVASAVSFVHAAEMFPASHSLVLNRVRPRVQRILDRCGAPFAPQLRFDDRPPMEVP</sequence>